<keyword evidence="3" id="KW-0560">Oxidoreductase</keyword>
<evidence type="ECO:0000256" key="3">
    <source>
        <dbReference type="ARBA" id="ARBA00023002"/>
    </source>
</evidence>
<organism evidence="8 9">
    <name type="scientific">Sphaceloma murrayae</name>
    <dbReference type="NCBI Taxonomy" id="2082308"/>
    <lineage>
        <taxon>Eukaryota</taxon>
        <taxon>Fungi</taxon>
        <taxon>Dikarya</taxon>
        <taxon>Ascomycota</taxon>
        <taxon>Pezizomycotina</taxon>
        <taxon>Dothideomycetes</taxon>
        <taxon>Dothideomycetidae</taxon>
        <taxon>Myriangiales</taxon>
        <taxon>Elsinoaceae</taxon>
        <taxon>Sphaceloma</taxon>
    </lineage>
</organism>
<dbReference type="STRING" id="2082308.A0A2K1QG34"/>
<dbReference type="GO" id="GO:0046872">
    <property type="term" value="F:metal ion binding"/>
    <property type="evidence" value="ECO:0007669"/>
    <property type="project" value="UniProtKB-KW"/>
</dbReference>
<reference evidence="8 9" key="1">
    <citation type="submission" date="2017-06" db="EMBL/GenBank/DDBJ databases">
        <title>Draft genome sequence of a variant of Elsinoe murrayae.</title>
        <authorList>
            <person name="Cheng Q."/>
        </authorList>
    </citation>
    <scope>NUCLEOTIDE SEQUENCE [LARGE SCALE GENOMIC DNA]</scope>
    <source>
        <strain evidence="8 9">CQ-2017a</strain>
    </source>
</reference>
<dbReference type="PANTHER" id="PTHR16557">
    <property type="entry name" value="ALKYLATED DNA REPAIR PROTEIN ALKB-RELATED"/>
    <property type="match status" value="1"/>
</dbReference>
<keyword evidence="8" id="KW-0489">Methyltransferase</keyword>
<dbReference type="Proteomes" id="UP000243797">
    <property type="component" value="Unassembled WGS sequence"/>
</dbReference>
<evidence type="ECO:0000256" key="4">
    <source>
        <dbReference type="ARBA" id="ARBA00023004"/>
    </source>
</evidence>
<evidence type="ECO:0000256" key="5">
    <source>
        <dbReference type="PIRSR" id="PIRSR604574-2"/>
    </source>
</evidence>
<comment type="cofactor">
    <cofactor evidence="5">
        <name>Fe(2+)</name>
        <dbReference type="ChEBI" id="CHEBI:29033"/>
    </cofactor>
    <text evidence="5">Binds 1 Fe(2+) ion per subunit.</text>
</comment>
<sequence>MKKADLDNDPNIVDFERGLSQDQKRLMTPSVRMTSSHINAACSTFWKEALGHEPPTMDIKDIDVWEHEDYPGLRILPGVLPLEAQILFISQVLHRDLANPLHKINLTADHDLTYPPPSPHSSLFSYLPTDTPSTPKSPSQPPLPMSTFLSRKLRWLTLGTQYDWPTRSYPRHSPTPFPSDLSALITALFPAVTPQSGVCLLYGSKDFMPVHRDVSEQCQTPLASFSFGCDGIFLLARGEEEAHGEEEKRNRVLPIRVRSGDCVYLSGEARWAWHAMPRTVAGTAPKGLAEWPAVEGEEERYKRWKNFMGGKRLNVSCRQVWEGSGEEVMD</sequence>
<dbReference type="InterPro" id="IPR037151">
    <property type="entry name" value="AlkB-like_sf"/>
</dbReference>
<dbReference type="GO" id="GO:0005634">
    <property type="term" value="C:nucleus"/>
    <property type="evidence" value="ECO:0007669"/>
    <property type="project" value="TreeGrafter"/>
</dbReference>
<feature type="compositionally biased region" description="Low complexity" evidence="6">
    <location>
        <begin position="128"/>
        <end position="137"/>
    </location>
</feature>
<dbReference type="InterPro" id="IPR004574">
    <property type="entry name" value="Alkb"/>
</dbReference>
<dbReference type="Pfam" id="PF13532">
    <property type="entry name" value="2OG-FeII_Oxy_2"/>
    <property type="match status" value="1"/>
</dbReference>
<feature type="domain" description="Alpha-ketoglutarate-dependent dioxygenase AlkB-like" evidence="7">
    <location>
        <begin position="128"/>
        <end position="318"/>
    </location>
</feature>
<evidence type="ECO:0000256" key="2">
    <source>
        <dbReference type="ARBA" id="ARBA00022964"/>
    </source>
</evidence>
<evidence type="ECO:0000256" key="6">
    <source>
        <dbReference type="SAM" id="MobiDB-lite"/>
    </source>
</evidence>
<dbReference type="PANTHER" id="PTHR16557:SF3">
    <property type="entry name" value="ALPHA-KETOGLUTARATE-DEPENDENT DIOXYGENASE ALKB-LIKE DOMAIN-CONTAINING PROTEIN"/>
    <property type="match status" value="1"/>
</dbReference>
<protein>
    <submittedName>
        <fullName evidence="8">tRNA (Guanine-N(7)-)-methyltransferase</fullName>
    </submittedName>
</protein>
<accession>A0A2K1QG34</accession>
<dbReference type="EMBL" id="NKHZ01000089">
    <property type="protein sequence ID" value="PNS13839.1"/>
    <property type="molecule type" value="Genomic_DNA"/>
</dbReference>
<dbReference type="AlphaFoldDB" id="A0A2K1QG34"/>
<keyword evidence="1 5" id="KW-0479">Metal-binding</keyword>
<evidence type="ECO:0000256" key="1">
    <source>
        <dbReference type="ARBA" id="ARBA00022723"/>
    </source>
</evidence>
<dbReference type="SUPFAM" id="SSF51197">
    <property type="entry name" value="Clavaminate synthase-like"/>
    <property type="match status" value="1"/>
</dbReference>
<dbReference type="Gene3D" id="2.60.120.590">
    <property type="entry name" value="Alpha-ketoglutarate-dependent dioxygenase AlkB-like"/>
    <property type="match status" value="1"/>
</dbReference>
<keyword evidence="8" id="KW-0808">Transferase</keyword>
<feature type="binding site" evidence="5">
    <location>
        <position position="211"/>
    </location>
    <ligand>
        <name>Fe cation</name>
        <dbReference type="ChEBI" id="CHEBI:24875"/>
        <note>catalytic</note>
    </ligand>
</feature>
<gene>
    <name evidence="8" type="ORF">CAC42_1330</name>
</gene>
<feature type="region of interest" description="Disordered" evidence="6">
    <location>
        <begin position="123"/>
        <end position="143"/>
    </location>
</feature>
<feature type="binding site" evidence="5">
    <location>
        <position position="274"/>
    </location>
    <ligand>
        <name>Fe cation</name>
        <dbReference type="ChEBI" id="CHEBI:24875"/>
        <note>catalytic</note>
    </ligand>
</feature>
<feature type="binding site" evidence="5">
    <location>
        <position position="213"/>
    </location>
    <ligand>
        <name>Fe cation</name>
        <dbReference type="ChEBI" id="CHEBI:24875"/>
        <note>catalytic</note>
    </ligand>
</feature>
<comment type="caution">
    <text evidence="8">The sequence shown here is derived from an EMBL/GenBank/DDBJ whole genome shotgun (WGS) entry which is preliminary data.</text>
</comment>
<dbReference type="GO" id="GO:0005737">
    <property type="term" value="C:cytoplasm"/>
    <property type="evidence" value="ECO:0007669"/>
    <property type="project" value="TreeGrafter"/>
</dbReference>
<dbReference type="InterPro" id="IPR027450">
    <property type="entry name" value="AlkB-like"/>
</dbReference>
<dbReference type="GO" id="GO:0008168">
    <property type="term" value="F:methyltransferase activity"/>
    <property type="evidence" value="ECO:0007669"/>
    <property type="project" value="UniProtKB-KW"/>
</dbReference>
<dbReference type="InParanoid" id="A0A2K1QG34"/>
<evidence type="ECO:0000259" key="7">
    <source>
        <dbReference type="Pfam" id="PF13532"/>
    </source>
</evidence>
<dbReference type="OrthoDB" id="6614653at2759"/>
<dbReference type="GO" id="GO:0032259">
    <property type="term" value="P:methylation"/>
    <property type="evidence" value="ECO:0007669"/>
    <property type="project" value="UniProtKB-KW"/>
</dbReference>
<keyword evidence="4 5" id="KW-0408">Iron</keyword>
<keyword evidence="2" id="KW-0223">Dioxygenase</keyword>
<dbReference type="GO" id="GO:0051213">
    <property type="term" value="F:dioxygenase activity"/>
    <property type="evidence" value="ECO:0007669"/>
    <property type="project" value="UniProtKB-KW"/>
</dbReference>
<evidence type="ECO:0000313" key="9">
    <source>
        <dbReference type="Proteomes" id="UP000243797"/>
    </source>
</evidence>
<evidence type="ECO:0000313" key="8">
    <source>
        <dbReference type="EMBL" id="PNS13839.1"/>
    </source>
</evidence>
<keyword evidence="9" id="KW-1185">Reference proteome</keyword>
<proteinExistence type="predicted"/>
<name>A0A2K1QG34_9PEZI</name>